<evidence type="ECO:0000259" key="1">
    <source>
        <dbReference type="PROSITE" id="PS50123"/>
    </source>
</evidence>
<dbReference type="EMBL" id="JAGYPE010000001">
    <property type="protein sequence ID" value="MBS4179795.1"/>
    <property type="molecule type" value="Genomic_DNA"/>
</dbReference>
<evidence type="ECO:0000313" key="4">
    <source>
        <dbReference type="Proteomes" id="UP000677265"/>
    </source>
</evidence>
<dbReference type="Gene3D" id="3.40.50.150">
    <property type="entry name" value="Vaccinia Virus protein VP39"/>
    <property type="match status" value="1"/>
</dbReference>
<dbReference type="InterPro" id="IPR022641">
    <property type="entry name" value="CheR_N"/>
</dbReference>
<keyword evidence="4" id="KW-1185">Reference proteome</keyword>
<dbReference type="SUPFAM" id="SSF53335">
    <property type="entry name" value="S-adenosyl-L-methionine-dependent methyltransferases"/>
    <property type="match status" value="1"/>
</dbReference>
<sequence>MEKLISFDKSEIEKIEMNLLLEGIYRLYGVDFRNYSAPFVKRRTEHRIRTEKLSGISDLQQKILYDPLLMRRLFNDFSINVTEMFRDPSFFLAFRTKVVPLLRNYPTIRIWHVGCATGEEVLSMAILLHEEGLYKKTRLYATDISEAALDQAKKAMMPLNKMKNYTKNYLEAGGTSAFSEYYVARESCAAFHSFLTENVVFAQHNLATDQSFNEFHVIICRNVMIYFNKSLQNRVLHLLHESLSASGFLGLGSKEGIQFTDIANYYEEVDSDEKLYRKIHS</sequence>
<comment type="caution">
    <text evidence="2">The sequence shown here is derived from an EMBL/GenBank/DDBJ whole genome shotgun (WGS) entry which is preliminary data.</text>
</comment>
<evidence type="ECO:0000313" key="3">
    <source>
        <dbReference type="EMBL" id="MCH6264630.1"/>
    </source>
</evidence>
<dbReference type="Pfam" id="PF03705">
    <property type="entry name" value="CheR_N"/>
    <property type="match status" value="1"/>
</dbReference>
<dbReference type="Proteomes" id="UP000677265">
    <property type="component" value="Unassembled WGS sequence"/>
</dbReference>
<feature type="domain" description="CheR-type methyltransferase" evidence="1">
    <location>
        <begin position="5"/>
        <end position="257"/>
    </location>
</feature>
<accession>A0A942STX3</accession>
<dbReference type="EMBL" id="JAGYPE020000004">
    <property type="protein sequence ID" value="MCH6264630.1"/>
    <property type="molecule type" value="Genomic_DNA"/>
</dbReference>
<dbReference type="AlphaFoldDB" id="A0A942STX3"/>
<dbReference type="InterPro" id="IPR000780">
    <property type="entry name" value="CheR_MeTrfase"/>
</dbReference>
<proteinExistence type="predicted"/>
<dbReference type="RefSeq" id="WP_213139850.1">
    <property type="nucleotide sequence ID" value="NZ_JAGYPE020000004.1"/>
</dbReference>
<dbReference type="InterPro" id="IPR029063">
    <property type="entry name" value="SAM-dependent_MTases_sf"/>
</dbReference>
<dbReference type="InterPro" id="IPR022642">
    <property type="entry name" value="CheR_C"/>
</dbReference>
<reference evidence="2" key="1">
    <citation type="submission" date="2021-05" db="EMBL/GenBank/DDBJ databases">
        <title>Novel Bacillus species.</title>
        <authorList>
            <person name="Liu G."/>
        </authorList>
    </citation>
    <scope>NUCLEOTIDE SEQUENCE</scope>
    <source>
        <strain evidence="2 4">FJAT-50051</strain>
    </source>
</reference>
<dbReference type="SUPFAM" id="SSF47757">
    <property type="entry name" value="Chemotaxis receptor methyltransferase CheR, N-terminal domain"/>
    <property type="match status" value="1"/>
</dbReference>
<evidence type="ECO:0000313" key="2">
    <source>
        <dbReference type="EMBL" id="MBS4179795.1"/>
    </source>
</evidence>
<protein>
    <submittedName>
        <fullName evidence="2">Protein-glutamate O-methyltransferase CheR</fullName>
    </submittedName>
</protein>
<dbReference type="PROSITE" id="PS50123">
    <property type="entry name" value="CHER"/>
    <property type="match status" value="1"/>
</dbReference>
<dbReference type="Pfam" id="PF01739">
    <property type="entry name" value="CheR"/>
    <property type="match status" value="1"/>
</dbReference>
<dbReference type="GO" id="GO:0008757">
    <property type="term" value="F:S-adenosylmethionine-dependent methyltransferase activity"/>
    <property type="evidence" value="ECO:0007669"/>
    <property type="project" value="InterPro"/>
</dbReference>
<dbReference type="PRINTS" id="PR00996">
    <property type="entry name" value="CHERMTFRASE"/>
</dbReference>
<dbReference type="SMART" id="SM00138">
    <property type="entry name" value="MeTrc"/>
    <property type="match status" value="1"/>
</dbReference>
<gene>
    <name evidence="2" type="ORF">KHB02_00200</name>
    <name evidence="3" type="ORF">KHB02_003725</name>
</gene>
<dbReference type="PANTHER" id="PTHR24422">
    <property type="entry name" value="CHEMOTAXIS PROTEIN METHYLTRANSFERASE"/>
    <property type="match status" value="1"/>
</dbReference>
<dbReference type="PANTHER" id="PTHR24422:SF8">
    <property type="entry name" value="CHEMOTAXIS PROTEIN"/>
    <property type="match status" value="1"/>
</dbReference>
<dbReference type="InterPro" id="IPR050903">
    <property type="entry name" value="Bact_Chemotaxis_MeTrfase"/>
</dbReference>
<organism evidence="2">
    <name type="scientific">Neobacillus citreus</name>
    <dbReference type="NCBI Taxonomy" id="2833578"/>
    <lineage>
        <taxon>Bacteria</taxon>
        <taxon>Bacillati</taxon>
        <taxon>Bacillota</taxon>
        <taxon>Bacilli</taxon>
        <taxon>Bacillales</taxon>
        <taxon>Bacillaceae</taxon>
        <taxon>Neobacillus</taxon>
    </lineage>
</organism>
<name>A0A942STX3_9BACI</name>